<evidence type="ECO:0000256" key="4">
    <source>
        <dbReference type="ARBA" id="ARBA00023136"/>
    </source>
</evidence>
<dbReference type="AlphaFoldDB" id="A0A8J5N5T1"/>
<feature type="transmembrane region" description="Helical" evidence="6">
    <location>
        <begin position="188"/>
        <end position="214"/>
    </location>
</feature>
<feature type="transmembrane region" description="Helical" evidence="6">
    <location>
        <begin position="358"/>
        <end position="378"/>
    </location>
</feature>
<sequence>MTRVDLSLVSTTGEVIGEHKPSEHVEPQEPHPKSLLLDPEAHQPHPLQEGGCWQVRYTFAILGLVGIALMYAMRVVLSIAIVAMVGSRSHHHHSNTTTTTTEELANVCPNPDTNATNKDNLLEGEFDWDETMQGVILGSFFWGYIVTNIPGGRAAEYLGGKMVFGLGIVLSAILTILTPISARSSTPLLIAVRVLGGVVQGVVFPAINSMLATWIPPAERSRYNTIVYSGFPLGTVVCLPVGGWLCSSGFLDGWPAPFYLFGGLGLVWGVAWFLLIHDRPERHPRISAKELAHIQSFQQDIKRAEVVALPWKDIFFSLPFWGLMAGALGFDFGFYTLLTELPTYLKNIQHFDMSENGLMSSLPFLAMWLWGYLWGSIMDRLTAAHKLSILSIRRLSMALAMYGPMLGLVVMCFVNCNTTLAMVVLCVAVGQTLSAWRMVFLITVAMYLVTNTLYIIFISNNVQHWNEPKTNKEGVEYNTSLETRVALVPDDTKDTLVLESDREEC</sequence>
<dbReference type="InterPro" id="IPR020846">
    <property type="entry name" value="MFS_dom"/>
</dbReference>
<dbReference type="FunFam" id="1.20.1250.20:FF:000532">
    <property type="entry name" value="SLC (SoLute Carrier) homolog"/>
    <property type="match status" value="1"/>
</dbReference>
<protein>
    <submittedName>
        <fullName evidence="8">Inorganic phosphate cotransporter-like 8</fullName>
    </submittedName>
</protein>
<reference evidence="8" key="1">
    <citation type="journal article" date="2021" name="Sci. Adv.">
        <title>The American lobster genome reveals insights on longevity, neural, and immune adaptations.</title>
        <authorList>
            <person name="Polinski J.M."/>
            <person name="Zimin A.V."/>
            <person name="Clark K.F."/>
            <person name="Kohn A.B."/>
            <person name="Sadowski N."/>
            <person name="Timp W."/>
            <person name="Ptitsyn A."/>
            <person name="Khanna P."/>
            <person name="Romanova D.Y."/>
            <person name="Williams P."/>
            <person name="Greenwood S.J."/>
            <person name="Moroz L.L."/>
            <person name="Walt D.R."/>
            <person name="Bodnar A.G."/>
        </authorList>
    </citation>
    <scope>NUCLEOTIDE SEQUENCE</scope>
    <source>
        <strain evidence="8">GMGI-L3</strain>
    </source>
</reference>
<dbReference type="GO" id="GO:0022857">
    <property type="term" value="F:transmembrane transporter activity"/>
    <property type="evidence" value="ECO:0007669"/>
    <property type="project" value="InterPro"/>
</dbReference>
<gene>
    <name evidence="8" type="primary">Pht-L8</name>
    <name evidence="8" type="ORF">Hamer_G020041</name>
</gene>
<evidence type="ECO:0000256" key="2">
    <source>
        <dbReference type="ARBA" id="ARBA00022692"/>
    </source>
</evidence>
<dbReference type="GO" id="GO:0006820">
    <property type="term" value="P:monoatomic anion transport"/>
    <property type="evidence" value="ECO:0007669"/>
    <property type="project" value="TreeGrafter"/>
</dbReference>
<feature type="transmembrane region" description="Helical" evidence="6">
    <location>
        <begin position="57"/>
        <end position="85"/>
    </location>
</feature>
<organism evidence="8 9">
    <name type="scientific">Homarus americanus</name>
    <name type="common">American lobster</name>
    <dbReference type="NCBI Taxonomy" id="6706"/>
    <lineage>
        <taxon>Eukaryota</taxon>
        <taxon>Metazoa</taxon>
        <taxon>Ecdysozoa</taxon>
        <taxon>Arthropoda</taxon>
        <taxon>Crustacea</taxon>
        <taxon>Multicrustacea</taxon>
        <taxon>Malacostraca</taxon>
        <taxon>Eumalacostraca</taxon>
        <taxon>Eucarida</taxon>
        <taxon>Decapoda</taxon>
        <taxon>Pleocyemata</taxon>
        <taxon>Astacidea</taxon>
        <taxon>Nephropoidea</taxon>
        <taxon>Nephropidae</taxon>
        <taxon>Homarus</taxon>
    </lineage>
</organism>
<dbReference type="PANTHER" id="PTHR11662">
    <property type="entry name" value="SOLUTE CARRIER FAMILY 17"/>
    <property type="match status" value="1"/>
</dbReference>
<feature type="non-terminal residue" evidence="8">
    <location>
        <position position="505"/>
    </location>
</feature>
<evidence type="ECO:0000256" key="3">
    <source>
        <dbReference type="ARBA" id="ARBA00022989"/>
    </source>
</evidence>
<dbReference type="PROSITE" id="PS50850">
    <property type="entry name" value="MFS"/>
    <property type="match status" value="1"/>
</dbReference>
<dbReference type="EMBL" id="JAHLQT010008712">
    <property type="protein sequence ID" value="KAG7173893.1"/>
    <property type="molecule type" value="Genomic_DNA"/>
</dbReference>
<keyword evidence="3 6" id="KW-1133">Transmembrane helix</keyword>
<dbReference type="InterPro" id="IPR011701">
    <property type="entry name" value="MFS"/>
</dbReference>
<feature type="transmembrane region" description="Helical" evidence="6">
    <location>
        <begin position="399"/>
        <end position="430"/>
    </location>
</feature>
<comment type="caution">
    <text evidence="8">The sequence shown here is derived from an EMBL/GenBank/DDBJ whole genome shotgun (WGS) entry which is preliminary data.</text>
</comment>
<keyword evidence="4 6" id="KW-0472">Membrane</keyword>
<feature type="transmembrane region" description="Helical" evidence="6">
    <location>
        <begin position="226"/>
        <end position="245"/>
    </location>
</feature>
<accession>A0A8J5N5T1</accession>
<feature type="region of interest" description="Disordered" evidence="5">
    <location>
        <begin position="1"/>
        <end position="33"/>
    </location>
</feature>
<evidence type="ECO:0000313" key="9">
    <source>
        <dbReference type="Proteomes" id="UP000747542"/>
    </source>
</evidence>
<dbReference type="Gene3D" id="1.20.1250.20">
    <property type="entry name" value="MFS general substrate transporter like domains"/>
    <property type="match status" value="2"/>
</dbReference>
<dbReference type="SUPFAM" id="SSF103473">
    <property type="entry name" value="MFS general substrate transporter"/>
    <property type="match status" value="1"/>
</dbReference>
<feature type="transmembrane region" description="Helical" evidence="6">
    <location>
        <begin position="436"/>
        <end position="457"/>
    </location>
</feature>
<evidence type="ECO:0000256" key="5">
    <source>
        <dbReference type="SAM" id="MobiDB-lite"/>
    </source>
</evidence>
<dbReference type="GO" id="GO:0016020">
    <property type="term" value="C:membrane"/>
    <property type="evidence" value="ECO:0007669"/>
    <property type="project" value="UniProtKB-SubCell"/>
</dbReference>
<keyword evidence="9" id="KW-1185">Reference proteome</keyword>
<dbReference type="InterPro" id="IPR036259">
    <property type="entry name" value="MFS_trans_sf"/>
</dbReference>
<feature type="transmembrane region" description="Helical" evidence="6">
    <location>
        <begin position="257"/>
        <end position="276"/>
    </location>
</feature>
<dbReference type="Pfam" id="PF07690">
    <property type="entry name" value="MFS_1"/>
    <property type="match status" value="1"/>
</dbReference>
<dbReference type="InterPro" id="IPR050382">
    <property type="entry name" value="MFS_Na/Anion_cotransporter"/>
</dbReference>
<feature type="region of interest" description="Disordered" evidence="5">
    <location>
        <begin position="90"/>
        <end position="112"/>
    </location>
</feature>
<comment type="subcellular location">
    <subcellularLocation>
        <location evidence="1">Membrane</location>
        <topology evidence="1">Multi-pass membrane protein</topology>
    </subcellularLocation>
</comment>
<feature type="transmembrane region" description="Helical" evidence="6">
    <location>
        <begin position="318"/>
        <end position="338"/>
    </location>
</feature>
<name>A0A8J5N5T1_HOMAM</name>
<proteinExistence type="predicted"/>
<keyword evidence="2 6" id="KW-0812">Transmembrane</keyword>
<evidence type="ECO:0000313" key="8">
    <source>
        <dbReference type="EMBL" id="KAG7173893.1"/>
    </source>
</evidence>
<evidence type="ECO:0000259" key="7">
    <source>
        <dbReference type="PROSITE" id="PS50850"/>
    </source>
</evidence>
<feature type="compositionally biased region" description="Basic and acidic residues" evidence="5">
    <location>
        <begin position="16"/>
        <end position="32"/>
    </location>
</feature>
<evidence type="ECO:0000256" key="1">
    <source>
        <dbReference type="ARBA" id="ARBA00004141"/>
    </source>
</evidence>
<feature type="transmembrane region" description="Helical" evidence="6">
    <location>
        <begin position="163"/>
        <end position="182"/>
    </location>
</feature>
<dbReference type="Proteomes" id="UP000747542">
    <property type="component" value="Unassembled WGS sequence"/>
</dbReference>
<evidence type="ECO:0000256" key="6">
    <source>
        <dbReference type="SAM" id="Phobius"/>
    </source>
</evidence>
<feature type="domain" description="Major facilitator superfamily (MFS) profile" evidence="7">
    <location>
        <begin position="58"/>
        <end position="505"/>
    </location>
</feature>
<dbReference type="PANTHER" id="PTHR11662:SF399">
    <property type="entry name" value="FI19708P1-RELATED"/>
    <property type="match status" value="1"/>
</dbReference>